<evidence type="ECO:0000313" key="2">
    <source>
        <dbReference type="EMBL" id="KAF2286248.1"/>
    </source>
</evidence>
<proteinExistence type="predicted"/>
<feature type="region of interest" description="Disordered" evidence="1">
    <location>
        <begin position="117"/>
        <end position="148"/>
    </location>
</feature>
<reference evidence="2 3" key="1">
    <citation type="journal article" date="2020" name="Mol. Plant">
        <title>The Chromosome-Based Rubber Tree Genome Provides New Insights into Spurge Genome Evolution and Rubber Biosynthesis.</title>
        <authorList>
            <person name="Liu J."/>
            <person name="Shi C."/>
            <person name="Shi C.C."/>
            <person name="Li W."/>
            <person name="Zhang Q.J."/>
            <person name="Zhang Y."/>
            <person name="Li K."/>
            <person name="Lu H.F."/>
            <person name="Shi C."/>
            <person name="Zhu S.T."/>
            <person name="Xiao Z.Y."/>
            <person name="Nan H."/>
            <person name="Yue Y."/>
            <person name="Zhu X.G."/>
            <person name="Wu Y."/>
            <person name="Hong X.N."/>
            <person name="Fan G.Y."/>
            <person name="Tong Y."/>
            <person name="Zhang D."/>
            <person name="Mao C.L."/>
            <person name="Liu Y.L."/>
            <person name="Hao S.J."/>
            <person name="Liu W.Q."/>
            <person name="Lv M.Q."/>
            <person name="Zhang H.B."/>
            <person name="Liu Y."/>
            <person name="Hu-Tang G.R."/>
            <person name="Wang J.P."/>
            <person name="Wang J.H."/>
            <person name="Sun Y.H."/>
            <person name="Ni S.B."/>
            <person name="Chen W.B."/>
            <person name="Zhang X.C."/>
            <person name="Jiao Y.N."/>
            <person name="Eichler E.E."/>
            <person name="Li G.H."/>
            <person name="Liu X."/>
            <person name="Gao L.Z."/>
        </authorList>
    </citation>
    <scope>NUCLEOTIDE SEQUENCE [LARGE SCALE GENOMIC DNA]</scope>
    <source>
        <strain evidence="3">cv. GT1</strain>
        <tissue evidence="2">Leaf</tissue>
    </source>
</reference>
<keyword evidence="3" id="KW-1185">Reference proteome</keyword>
<evidence type="ECO:0000313" key="3">
    <source>
        <dbReference type="Proteomes" id="UP000467840"/>
    </source>
</evidence>
<evidence type="ECO:0000256" key="1">
    <source>
        <dbReference type="SAM" id="MobiDB-lite"/>
    </source>
</evidence>
<sequence length="176" mass="18849">MGVPKRGSRAMSSAQWPAGPAGHVGAAGGQTRCEMRFIAWEWAHGSAGRARDRCTEMVQMRSGRLGLRGKPDARARFKLARGNARHAGKRGSPAEVSGTAWRARACARANEVQAQAGAGSAKRWARAGCQPTQTRFTRAGSPPKRGSPASFLPARQFSNFGRPNHPNLACKAIFIE</sequence>
<dbReference type="EMBL" id="JAAGAX010000017">
    <property type="protein sequence ID" value="KAF2286248.1"/>
    <property type="molecule type" value="Genomic_DNA"/>
</dbReference>
<name>A0A6A6KE91_HEVBR</name>
<comment type="caution">
    <text evidence="2">The sequence shown here is derived from an EMBL/GenBank/DDBJ whole genome shotgun (WGS) entry which is preliminary data.</text>
</comment>
<gene>
    <name evidence="2" type="ORF">GH714_012540</name>
</gene>
<protein>
    <submittedName>
        <fullName evidence="2">Uncharacterized protein</fullName>
    </submittedName>
</protein>
<accession>A0A6A6KE91</accession>
<feature type="region of interest" description="Disordered" evidence="1">
    <location>
        <begin position="1"/>
        <end position="26"/>
    </location>
</feature>
<organism evidence="2 3">
    <name type="scientific">Hevea brasiliensis</name>
    <name type="common">Para rubber tree</name>
    <name type="synonym">Siphonia brasiliensis</name>
    <dbReference type="NCBI Taxonomy" id="3981"/>
    <lineage>
        <taxon>Eukaryota</taxon>
        <taxon>Viridiplantae</taxon>
        <taxon>Streptophyta</taxon>
        <taxon>Embryophyta</taxon>
        <taxon>Tracheophyta</taxon>
        <taxon>Spermatophyta</taxon>
        <taxon>Magnoliopsida</taxon>
        <taxon>eudicotyledons</taxon>
        <taxon>Gunneridae</taxon>
        <taxon>Pentapetalae</taxon>
        <taxon>rosids</taxon>
        <taxon>fabids</taxon>
        <taxon>Malpighiales</taxon>
        <taxon>Euphorbiaceae</taxon>
        <taxon>Crotonoideae</taxon>
        <taxon>Micrandreae</taxon>
        <taxon>Hevea</taxon>
    </lineage>
</organism>
<dbReference type="AlphaFoldDB" id="A0A6A6KE91"/>
<dbReference type="Proteomes" id="UP000467840">
    <property type="component" value="Chromosome 3"/>
</dbReference>